<protein>
    <submittedName>
        <fullName evidence="3">Alpha/Beta hydrolase protein</fullName>
    </submittedName>
</protein>
<name>A0AAN7HH26_9PEZI</name>
<keyword evidence="4" id="KW-1185">Reference proteome</keyword>
<dbReference type="AlphaFoldDB" id="A0AAN7HH26"/>
<evidence type="ECO:0000313" key="4">
    <source>
        <dbReference type="Proteomes" id="UP001303760"/>
    </source>
</evidence>
<keyword evidence="3" id="KW-0378">Hydrolase</keyword>
<sequence length="349" mass="38108">MAPDPPGFFPPAQCIPPLQSPHKQTFILLHGRGLSAHIFGPDLLSTTFSMTGDKVQYDDDDGEPLLSPVPSTTGTQSDRAVVTTTTTTTIPTTSPTLREAFPHAKFTLPLAPRHRATIYKRSLIHQWCDSWDPSGTSSASSKEEWRAAPGLRDTVSHLHGLTRAEAETLGGRTGNIVLGRLSQGCAAALAALLLWDGPPLMGFWGMCDWLFFEGDVKAVLGLSGPGDDGAGGEEEFDPFEREVDEKGRGVCEEEGCMETRVVRALRERLELEEGDGRGLRSRPGSFDTPVFLGHGVEDDKVPVVRGREAAECLRAAGLDAEWREYHGLGHWYSDEMFSDMVSFLKDRAD</sequence>
<evidence type="ECO:0000256" key="1">
    <source>
        <dbReference type="ARBA" id="ARBA00006499"/>
    </source>
</evidence>
<dbReference type="Pfam" id="PF02230">
    <property type="entry name" value="Abhydrolase_2"/>
    <property type="match status" value="1"/>
</dbReference>
<dbReference type="GO" id="GO:0005737">
    <property type="term" value="C:cytoplasm"/>
    <property type="evidence" value="ECO:0007669"/>
    <property type="project" value="TreeGrafter"/>
</dbReference>
<comment type="caution">
    <text evidence="3">The sequence shown here is derived from an EMBL/GenBank/DDBJ whole genome shotgun (WGS) entry which is preliminary data.</text>
</comment>
<dbReference type="SUPFAM" id="SSF53474">
    <property type="entry name" value="alpha/beta-Hydrolases"/>
    <property type="match status" value="1"/>
</dbReference>
<evidence type="ECO:0000313" key="3">
    <source>
        <dbReference type="EMBL" id="KAK4240169.1"/>
    </source>
</evidence>
<dbReference type="InterPro" id="IPR050565">
    <property type="entry name" value="LYPA1-2/EST-like"/>
</dbReference>
<organism evidence="3 4">
    <name type="scientific">Achaetomium macrosporum</name>
    <dbReference type="NCBI Taxonomy" id="79813"/>
    <lineage>
        <taxon>Eukaryota</taxon>
        <taxon>Fungi</taxon>
        <taxon>Dikarya</taxon>
        <taxon>Ascomycota</taxon>
        <taxon>Pezizomycotina</taxon>
        <taxon>Sordariomycetes</taxon>
        <taxon>Sordariomycetidae</taxon>
        <taxon>Sordariales</taxon>
        <taxon>Chaetomiaceae</taxon>
        <taxon>Achaetomium</taxon>
    </lineage>
</organism>
<reference evidence="3" key="1">
    <citation type="journal article" date="2023" name="Mol. Phylogenet. Evol.">
        <title>Genome-scale phylogeny and comparative genomics of the fungal order Sordariales.</title>
        <authorList>
            <person name="Hensen N."/>
            <person name="Bonometti L."/>
            <person name="Westerberg I."/>
            <person name="Brannstrom I.O."/>
            <person name="Guillou S."/>
            <person name="Cros-Aarteil S."/>
            <person name="Calhoun S."/>
            <person name="Haridas S."/>
            <person name="Kuo A."/>
            <person name="Mondo S."/>
            <person name="Pangilinan J."/>
            <person name="Riley R."/>
            <person name="LaButti K."/>
            <person name="Andreopoulos B."/>
            <person name="Lipzen A."/>
            <person name="Chen C."/>
            <person name="Yan M."/>
            <person name="Daum C."/>
            <person name="Ng V."/>
            <person name="Clum A."/>
            <person name="Steindorff A."/>
            <person name="Ohm R.A."/>
            <person name="Martin F."/>
            <person name="Silar P."/>
            <person name="Natvig D.O."/>
            <person name="Lalanne C."/>
            <person name="Gautier V."/>
            <person name="Ament-Velasquez S.L."/>
            <person name="Kruys A."/>
            <person name="Hutchinson M.I."/>
            <person name="Powell A.J."/>
            <person name="Barry K."/>
            <person name="Miller A.N."/>
            <person name="Grigoriev I.V."/>
            <person name="Debuchy R."/>
            <person name="Gladieux P."/>
            <person name="Hiltunen Thoren M."/>
            <person name="Johannesson H."/>
        </authorList>
    </citation>
    <scope>NUCLEOTIDE SEQUENCE</scope>
    <source>
        <strain evidence="3">CBS 532.94</strain>
    </source>
</reference>
<dbReference type="InterPro" id="IPR003140">
    <property type="entry name" value="PLipase/COase/thioEstase"/>
</dbReference>
<dbReference type="GO" id="GO:0008474">
    <property type="term" value="F:palmitoyl-(protein) hydrolase activity"/>
    <property type="evidence" value="ECO:0007669"/>
    <property type="project" value="TreeGrafter"/>
</dbReference>
<comment type="similarity">
    <text evidence="1">Belongs to the AB hydrolase superfamily. AB hydrolase 2 family.</text>
</comment>
<dbReference type="InterPro" id="IPR029058">
    <property type="entry name" value="AB_hydrolase_fold"/>
</dbReference>
<proteinExistence type="inferred from homology"/>
<accession>A0AAN7HH26</accession>
<dbReference type="EMBL" id="MU860046">
    <property type="protein sequence ID" value="KAK4240169.1"/>
    <property type="molecule type" value="Genomic_DNA"/>
</dbReference>
<gene>
    <name evidence="3" type="ORF">C8A03DRAFT_13485</name>
</gene>
<dbReference type="PANTHER" id="PTHR10655">
    <property type="entry name" value="LYSOPHOSPHOLIPASE-RELATED"/>
    <property type="match status" value="1"/>
</dbReference>
<evidence type="ECO:0000259" key="2">
    <source>
        <dbReference type="Pfam" id="PF02230"/>
    </source>
</evidence>
<dbReference type="Gene3D" id="3.40.50.1820">
    <property type="entry name" value="alpha/beta hydrolase"/>
    <property type="match status" value="1"/>
</dbReference>
<feature type="domain" description="Phospholipase/carboxylesterase/thioesterase" evidence="2">
    <location>
        <begin position="287"/>
        <end position="345"/>
    </location>
</feature>
<dbReference type="Proteomes" id="UP001303760">
    <property type="component" value="Unassembled WGS sequence"/>
</dbReference>
<reference evidence="3" key="2">
    <citation type="submission" date="2023-05" db="EMBL/GenBank/DDBJ databases">
        <authorList>
            <consortium name="Lawrence Berkeley National Laboratory"/>
            <person name="Steindorff A."/>
            <person name="Hensen N."/>
            <person name="Bonometti L."/>
            <person name="Westerberg I."/>
            <person name="Brannstrom I.O."/>
            <person name="Guillou S."/>
            <person name="Cros-Aarteil S."/>
            <person name="Calhoun S."/>
            <person name="Haridas S."/>
            <person name="Kuo A."/>
            <person name="Mondo S."/>
            <person name="Pangilinan J."/>
            <person name="Riley R."/>
            <person name="Labutti K."/>
            <person name="Andreopoulos B."/>
            <person name="Lipzen A."/>
            <person name="Chen C."/>
            <person name="Yanf M."/>
            <person name="Daum C."/>
            <person name="Ng V."/>
            <person name="Clum A."/>
            <person name="Ohm R."/>
            <person name="Martin F."/>
            <person name="Silar P."/>
            <person name="Natvig D."/>
            <person name="Lalanne C."/>
            <person name="Gautier V."/>
            <person name="Ament-Velasquez S.L."/>
            <person name="Kruys A."/>
            <person name="Hutchinson M.I."/>
            <person name="Powell A.J."/>
            <person name="Barry K."/>
            <person name="Miller A.N."/>
            <person name="Grigoriev I.V."/>
            <person name="Debuchy R."/>
            <person name="Gladieux P."/>
            <person name="Thoren M.H."/>
            <person name="Johannesson H."/>
        </authorList>
    </citation>
    <scope>NUCLEOTIDE SEQUENCE</scope>
    <source>
        <strain evidence="3">CBS 532.94</strain>
    </source>
</reference>
<dbReference type="GO" id="GO:0052689">
    <property type="term" value="F:carboxylic ester hydrolase activity"/>
    <property type="evidence" value="ECO:0007669"/>
    <property type="project" value="TreeGrafter"/>
</dbReference>
<dbReference type="PANTHER" id="PTHR10655:SF64">
    <property type="entry name" value="PHOSPHOLIPASE_CARBOXYLESTERASE_THIOESTERASE DOMAIN-CONTAINING PROTEIN"/>
    <property type="match status" value="1"/>
</dbReference>